<protein>
    <submittedName>
        <fullName evidence="1">Uncharacterized protein</fullName>
    </submittedName>
</protein>
<dbReference type="EnsemblPlants" id="AVESA.00010b.r2.6DG1172760.1">
    <property type="protein sequence ID" value="AVESA.00010b.r2.6DG1172760.1.CDS"/>
    <property type="gene ID" value="AVESA.00010b.r2.6DG1172760"/>
</dbReference>
<accession>A0ACD5ZL68</accession>
<evidence type="ECO:0000313" key="2">
    <source>
        <dbReference type="Proteomes" id="UP001732700"/>
    </source>
</evidence>
<organism evidence="1 2">
    <name type="scientific">Avena sativa</name>
    <name type="common">Oat</name>
    <dbReference type="NCBI Taxonomy" id="4498"/>
    <lineage>
        <taxon>Eukaryota</taxon>
        <taxon>Viridiplantae</taxon>
        <taxon>Streptophyta</taxon>
        <taxon>Embryophyta</taxon>
        <taxon>Tracheophyta</taxon>
        <taxon>Spermatophyta</taxon>
        <taxon>Magnoliopsida</taxon>
        <taxon>Liliopsida</taxon>
        <taxon>Poales</taxon>
        <taxon>Poaceae</taxon>
        <taxon>BOP clade</taxon>
        <taxon>Pooideae</taxon>
        <taxon>Poodae</taxon>
        <taxon>Poeae</taxon>
        <taxon>Poeae Chloroplast Group 1 (Aveneae type)</taxon>
        <taxon>Aveninae</taxon>
        <taxon>Avena</taxon>
    </lineage>
</organism>
<evidence type="ECO:0000313" key="1">
    <source>
        <dbReference type="EnsemblPlants" id="AVESA.00010b.r2.6DG1172760.1.CDS"/>
    </source>
</evidence>
<keyword evidence="2" id="KW-1185">Reference proteome</keyword>
<sequence length="345" mass="37563">MEPGRLIFNTSGSGAGQMLFLDCGAGGVGAGAAAMFHRGGRPVLGGMEDGRGVKRPFFTSPDDLFEEEYYDEQLPEKKRRLTPEQVHLLEKSFEEENKLEPERKTELARKLGLQPRQVAVWFQNRRARWKTKTLERDFDRLKASFDALRADHDALLQDNHRLRSQVVTLTEKMQEKEGPDGSFGAAVNASESELPMAEVKVAAASNAAEEQGAAEVFEGQQQLHVKAEERLSPGSGGSAVLDARERDALFGCGGVVDSSVESYCFPGGGAGACADEYHDCVMGPVAGGIQSEEDEGAGSDEGCSYYADDAAAVFFAAGHGHNNHHHHADDVDDQDDGQISWWMWN</sequence>
<reference evidence="1" key="1">
    <citation type="submission" date="2021-05" db="EMBL/GenBank/DDBJ databases">
        <authorList>
            <person name="Scholz U."/>
            <person name="Mascher M."/>
            <person name="Fiebig A."/>
        </authorList>
    </citation>
    <scope>NUCLEOTIDE SEQUENCE [LARGE SCALE GENOMIC DNA]</scope>
</reference>
<name>A0ACD5ZL68_AVESA</name>
<dbReference type="Proteomes" id="UP001732700">
    <property type="component" value="Chromosome 6D"/>
</dbReference>
<reference evidence="1" key="2">
    <citation type="submission" date="2025-09" db="UniProtKB">
        <authorList>
            <consortium name="EnsemblPlants"/>
        </authorList>
    </citation>
    <scope>IDENTIFICATION</scope>
</reference>
<proteinExistence type="predicted"/>